<keyword evidence="2" id="KW-1185">Reference proteome</keyword>
<reference evidence="3" key="2">
    <citation type="submission" date="2025-08" db="UniProtKB">
        <authorList>
            <consortium name="RefSeq"/>
        </authorList>
    </citation>
    <scope>IDENTIFICATION</scope>
    <source>
        <tissue evidence="3">Leaves</tissue>
    </source>
</reference>
<dbReference type="SUPFAM" id="SSF81383">
    <property type="entry name" value="F-box domain"/>
    <property type="match status" value="1"/>
</dbReference>
<dbReference type="InterPro" id="IPR050796">
    <property type="entry name" value="SCF_F-box_component"/>
</dbReference>
<feature type="domain" description="F-box" evidence="1">
    <location>
        <begin position="7"/>
        <end position="53"/>
    </location>
</feature>
<dbReference type="Pfam" id="PF00646">
    <property type="entry name" value="F-box"/>
    <property type="match status" value="1"/>
</dbReference>
<protein>
    <submittedName>
        <fullName evidence="3">F-box/kelch-repeat protein At3g23880-like</fullName>
    </submittedName>
</protein>
<evidence type="ECO:0000313" key="3">
    <source>
        <dbReference type="RefSeq" id="XP_027120903.2"/>
    </source>
</evidence>
<dbReference type="InterPro" id="IPR017451">
    <property type="entry name" value="F-box-assoc_interact_dom"/>
</dbReference>
<dbReference type="PROSITE" id="PS50181">
    <property type="entry name" value="FBOX"/>
    <property type="match status" value="1"/>
</dbReference>
<gene>
    <name evidence="3" type="primary">LOC113737970</name>
</gene>
<dbReference type="CDD" id="cd22157">
    <property type="entry name" value="F-box_AtFBW1-like"/>
    <property type="match status" value="1"/>
</dbReference>
<organism evidence="2 3">
    <name type="scientific">Coffea arabica</name>
    <name type="common">Arabian coffee</name>
    <dbReference type="NCBI Taxonomy" id="13443"/>
    <lineage>
        <taxon>Eukaryota</taxon>
        <taxon>Viridiplantae</taxon>
        <taxon>Streptophyta</taxon>
        <taxon>Embryophyta</taxon>
        <taxon>Tracheophyta</taxon>
        <taxon>Spermatophyta</taxon>
        <taxon>Magnoliopsida</taxon>
        <taxon>eudicotyledons</taxon>
        <taxon>Gunneridae</taxon>
        <taxon>Pentapetalae</taxon>
        <taxon>asterids</taxon>
        <taxon>lamiids</taxon>
        <taxon>Gentianales</taxon>
        <taxon>Rubiaceae</taxon>
        <taxon>Ixoroideae</taxon>
        <taxon>Gardenieae complex</taxon>
        <taxon>Bertiereae - Coffeeae clade</taxon>
        <taxon>Coffeeae</taxon>
        <taxon>Coffea</taxon>
    </lineage>
</organism>
<sequence length="422" mass="48416">MESNAPKVFCDQLPVELVFDILLRLPIQSLLTLMCVSKAWKSLISSPEFIKNYRKTSSNACDTAQRKLIFSISCPPVYDCLTECSLYSVLYSPTAEATNMITDPIFASSVTEATNIQHPAQKSIEIVGSCNGLVCIAIRETRGWTFFNSTDDMCLFLWNPSIRKYRRLPHWGFDFEEYSGVVTYGFGYDGLHDDYKVFTLLSNNLRKNLRRKVVGIYSQRTASWKMDEDFQKHLPLDNWSLQDTRGGHFVNGKLYWAAISNGYGDDRPANKIVSFDLVDETYGDIQLPENHMEKVSFWGWNIGVLGEGCLGLLWLHDDLKHLEVDIWILTECGIRQSWTKMFLIRYPEDPGRGFRFDIRFQPVFLLNGSELLLKLGSRLVLYNPEDGSYKDLDINYNFPDVEGDLRVDMYDESLVLLDGHDG</sequence>
<dbReference type="Pfam" id="PF07734">
    <property type="entry name" value="FBA_1"/>
    <property type="match status" value="1"/>
</dbReference>
<dbReference type="PANTHER" id="PTHR31672:SF13">
    <property type="entry name" value="F-BOX PROTEIN CPR30-LIKE"/>
    <property type="match status" value="1"/>
</dbReference>
<proteinExistence type="predicted"/>
<evidence type="ECO:0000313" key="2">
    <source>
        <dbReference type="Proteomes" id="UP001652660"/>
    </source>
</evidence>
<reference evidence="2" key="1">
    <citation type="journal article" date="2025" name="Foods">
        <title>Unveiling the Microbial Signatures of Arabica Coffee Cherries: Insights into Ripeness Specific Diversity, Functional Traits, and Implications for Quality and Safety.</title>
        <authorList>
            <consortium name="RefSeq"/>
            <person name="Tenea G.N."/>
            <person name="Cifuentes V."/>
            <person name="Reyes P."/>
            <person name="Cevallos-Vallejos M."/>
        </authorList>
    </citation>
    <scope>NUCLEOTIDE SEQUENCE [LARGE SCALE GENOMIC DNA]</scope>
</reference>
<dbReference type="NCBIfam" id="TIGR01640">
    <property type="entry name" value="F_box_assoc_1"/>
    <property type="match status" value="1"/>
</dbReference>
<dbReference type="InterPro" id="IPR006527">
    <property type="entry name" value="F-box-assoc_dom_typ1"/>
</dbReference>
<dbReference type="OrthoDB" id="591557at2759"/>
<accession>A0A6P6WZF0</accession>
<dbReference type="GeneID" id="113737970"/>
<dbReference type="AlphaFoldDB" id="A0A6P6WZF0"/>
<dbReference type="InterPro" id="IPR036047">
    <property type="entry name" value="F-box-like_dom_sf"/>
</dbReference>
<name>A0A6P6WZF0_COFAR</name>
<dbReference type="Proteomes" id="UP001652660">
    <property type="component" value="Chromosome 3e"/>
</dbReference>
<dbReference type="InterPro" id="IPR001810">
    <property type="entry name" value="F-box_dom"/>
</dbReference>
<evidence type="ECO:0000259" key="1">
    <source>
        <dbReference type="PROSITE" id="PS50181"/>
    </source>
</evidence>
<dbReference type="Gene3D" id="1.20.1280.50">
    <property type="match status" value="1"/>
</dbReference>
<dbReference type="PANTHER" id="PTHR31672">
    <property type="entry name" value="BNACNNG10540D PROTEIN"/>
    <property type="match status" value="1"/>
</dbReference>
<dbReference type="RefSeq" id="XP_027120903.2">
    <property type="nucleotide sequence ID" value="XM_027265102.2"/>
</dbReference>
<dbReference type="SMART" id="SM00256">
    <property type="entry name" value="FBOX"/>
    <property type="match status" value="1"/>
</dbReference>